<dbReference type="Pfam" id="PF05250">
    <property type="entry name" value="UPF0193"/>
    <property type="match status" value="1"/>
</dbReference>
<gene>
    <name evidence="2" type="ORF">F2P81_010676</name>
</gene>
<reference evidence="2 3" key="1">
    <citation type="submission" date="2019-06" db="EMBL/GenBank/DDBJ databases">
        <title>Draft genomes of female and male turbot (Scophthalmus maximus).</title>
        <authorList>
            <person name="Xu H."/>
            <person name="Xu X.-W."/>
            <person name="Shao C."/>
            <person name="Chen S."/>
        </authorList>
    </citation>
    <scope>NUCLEOTIDE SEQUENCE [LARGE SCALE GENOMIC DNA]</scope>
    <source>
        <strain evidence="2">Ysfricsl-2016a</strain>
        <tissue evidence="2">Blood</tissue>
    </source>
</reference>
<evidence type="ECO:0000313" key="2">
    <source>
        <dbReference type="EMBL" id="KAF0037802.1"/>
    </source>
</evidence>
<dbReference type="Proteomes" id="UP000438429">
    <property type="component" value="Unassembled WGS sequence"/>
</dbReference>
<dbReference type="EMBL" id="VEVO01000009">
    <property type="protein sequence ID" value="KAF0037802.1"/>
    <property type="molecule type" value="Genomic_DNA"/>
</dbReference>
<feature type="compositionally biased region" description="Basic residues" evidence="1">
    <location>
        <begin position="81"/>
        <end position="92"/>
    </location>
</feature>
<comment type="caution">
    <text evidence="2">The sequence shown here is derived from an EMBL/GenBank/DDBJ whole genome shotgun (WGS) entry which is preliminary data.</text>
</comment>
<evidence type="ECO:0000313" key="3">
    <source>
        <dbReference type="Proteomes" id="UP000438429"/>
    </source>
</evidence>
<dbReference type="AlphaFoldDB" id="A0A6A4T6I2"/>
<feature type="region of interest" description="Disordered" evidence="1">
    <location>
        <begin position="57"/>
        <end position="117"/>
    </location>
</feature>
<organism evidence="2 3">
    <name type="scientific">Scophthalmus maximus</name>
    <name type="common">Turbot</name>
    <name type="synonym">Psetta maxima</name>
    <dbReference type="NCBI Taxonomy" id="52904"/>
    <lineage>
        <taxon>Eukaryota</taxon>
        <taxon>Metazoa</taxon>
        <taxon>Chordata</taxon>
        <taxon>Craniata</taxon>
        <taxon>Vertebrata</taxon>
        <taxon>Euteleostomi</taxon>
        <taxon>Actinopterygii</taxon>
        <taxon>Neopterygii</taxon>
        <taxon>Teleostei</taxon>
        <taxon>Neoteleostei</taxon>
        <taxon>Acanthomorphata</taxon>
        <taxon>Carangaria</taxon>
        <taxon>Pleuronectiformes</taxon>
        <taxon>Pleuronectoidei</taxon>
        <taxon>Scophthalmidae</taxon>
        <taxon>Scophthalmus</taxon>
    </lineage>
</organism>
<dbReference type="PANTHER" id="PTHR28348:SF1">
    <property type="entry name" value="UPF0193 PROTEIN EVG1"/>
    <property type="match status" value="1"/>
</dbReference>
<feature type="compositionally biased region" description="Basic and acidic residues" evidence="1">
    <location>
        <begin position="104"/>
        <end position="117"/>
    </location>
</feature>
<feature type="region of interest" description="Disordered" evidence="1">
    <location>
        <begin position="130"/>
        <end position="153"/>
    </location>
</feature>
<proteinExistence type="predicted"/>
<feature type="compositionally biased region" description="Pro residues" evidence="1">
    <location>
        <begin position="64"/>
        <end position="76"/>
    </location>
</feature>
<dbReference type="InterPro" id="IPR007914">
    <property type="entry name" value="UPF0193"/>
</dbReference>
<dbReference type="PANTHER" id="PTHR28348">
    <property type="entry name" value="UPF0193 PROTEIN EVG1"/>
    <property type="match status" value="1"/>
</dbReference>
<feature type="region of interest" description="Disordered" evidence="1">
    <location>
        <begin position="204"/>
        <end position="232"/>
    </location>
</feature>
<accession>A0A6A4T6I2</accession>
<evidence type="ECO:0000256" key="1">
    <source>
        <dbReference type="SAM" id="MobiDB-lite"/>
    </source>
</evidence>
<feature type="compositionally biased region" description="Polar residues" evidence="1">
    <location>
        <begin position="130"/>
        <end position="141"/>
    </location>
</feature>
<protein>
    <submittedName>
        <fullName evidence="2">Uncharacterized protein</fullName>
    </submittedName>
</protein>
<sequence>MWLQMEASSRGRAGSGLWNSPRAAAYSKETQDMLRLMMQESRLNNFQRKQINECLKNGASLPLTPDPTSLPSPAPPQSSKSVRRRLPGKPQRRSADACRSGDSYTREKFCPAPTRDLEKEKRRLQNLMATGQESPAASSHSVPACWSPQETEERDQFQEVLDEIEDRRQFLADMASLGQERQYIHIINSEISQKIRELEILEKARDGGQGEGGECKAVDRKHTPDGDNNRED</sequence>
<name>A0A6A4T6I2_SCOMX</name>